<evidence type="ECO:0000313" key="9">
    <source>
        <dbReference type="Proteomes" id="UP001159405"/>
    </source>
</evidence>
<proteinExistence type="inferred from homology"/>
<feature type="transmembrane region" description="Helical" evidence="7">
    <location>
        <begin position="20"/>
        <end position="44"/>
    </location>
</feature>
<dbReference type="InterPro" id="IPR050895">
    <property type="entry name" value="XK-related_scramblase"/>
</dbReference>
<sequence length="245" mass="27452">MQKGQSLAMGAKELKWHDIFVVLFGTILSFADPITDILTLVEFYRADHKTWFGVGLSFIILPCLFFAVLYGVSSKESGLAEASRVRRFTQVFLFGFNPFSPALVKLQTLIFYLKNFRKLWSGEKIVPSDIGTAADEEAHTLLVYSNLALMYEATLESAPQFVIQLYAMAVQQESVKIVQMVSLPVSFLSLAWASTIADEVFHCEGAYTTIKDAPSVKNKLLLFLTHSFVLSSRLFSIALFTVSYK</sequence>
<keyword evidence="4 7" id="KW-0812">Transmembrane</keyword>
<evidence type="ECO:0000256" key="3">
    <source>
        <dbReference type="ARBA" id="ARBA00022475"/>
    </source>
</evidence>
<keyword evidence="6 7" id="KW-0472">Membrane</keyword>
<keyword evidence="3" id="KW-1003">Cell membrane</keyword>
<protein>
    <recommendedName>
        <fullName evidence="7">XK-related protein</fullName>
    </recommendedName>
</protein>
<feature type="transmembrane region" description="Helical" evidence="7">
    <location>
        <begin position="220"/>
        <end position="242"/>
    </location>
</feature>
<organism evidence="8 9">
    <name type="scientific">Porites lobata</name>
    <dbReference type="NCBI Taxonomy" id="104759"/>
    <lineage>
        <taxon>Eukaryota</taxon>
        <taxon>Metazoa</taxon>
        <taxon>Cnidaria</taxon>
        <taxon>Anthozoa</taxon>
        <taxon>Hexacorallia</taxon>
        <taxon>Scleractinia</taxon>
        <taxon>Fungiina</taxon>
        <taxon>Poritidae</taxon>
        <taxon>Porites</taxon>
    </lineage>
</organism>
<accession>A0ABN8PQZ6</accession>
<evidence type="ECO:0000256" key="4">
    <source>
        <dbReference type="ARBA" id="ARBA00022692"/>
    </source>
</evidence>
<dbReference type="Proteomes" id="UP001159405">
    <property type="component" value="Unassembled WGS sequence"/>
</dbReference>
<dbReference type="PANTHER" id="PTHR16024:SF6">
    <property type="entry name" value="XK-RELATED PROTEIN"/>
    <property type="match status" value="1"/>
</dbReference>
<keyword evidence="9" id="KW-1185">Reference proteome</keyword>
<comment type="subcellular location">
    <subcellularLocation>
        <location evidence="1">Cell membrane</location>
        <topology evidence="1">Multi-pass membrane protein</topology>
    </subcellularLocation>
    <subcellularLocation>
        <location evidence="7">Membrane</location>
        <topology evidence="7">Multi-pass membrane protein</topology>
    </subcellularLocation>
</comment>
<dbReference type="EMBL" id="CALNXK010000083">
    <property type="protein sequence ID" value="CAH3148388.1"/>
    <property type="molecule type" value="Genomic_DNA"/>
</dbReference>
<dbReference type="Pfam" id="PF09815">
    <property type="entry name" value="XK-related"/>
    <property type="match status" value="1"/>
</dbReference>
<name>A0ABN8PQZ6_9CNID</name>
<evidence type="ECO:0000256" key="6">
    <source>
        <dbReference type="ARBA" id="ARBA00023136"/>
    </source>
</evidence>
<comment type="caution">
    <text evidence="8">The sequence shown here is derived from an EMBL/GenBank/DDBJ whole genome shotgun (WGS) entry which is preliminary data.</text>
</comment>
<dbReference type="InterPro" id="IPR018629">
    <property type="entry name" value="XK-rel"/>
</dbReference>
<evidence type="ECO:0000256" key="7">
    <source>
        <dbReference type="RuleBase" id="RU910716"/>
    </source>
</evidence>
<keyword evidence="5 7" id="KW-1133">Transmembrane helix</keyword>
<evidence type="ECO:0000256" key="5">
    <source>
        <dbReference type="ARBA" id="ARBA00022989"/>
    </source>
</evidence>
<comment type="similarity">
    <text evidence="2 7">Belongs to the XK family.</text>
</comment>
<feature type="transmembrane region" description="Helical" evidence="7">
    <location>
        <begin position="51"/>
        <end position="72"/>
    </location>
</feature>
<evidence type="ECO:0000256" key="1">
    <source>
        <dbReference type="ARBA" id="ARBA00004651"/>
    </source>
</evidence>
<dbReference type="PANTHER" id="PTHR16024">
    <property type="entry name" value="XK-RELATED PROTEIN"/>
    <property type="match status" value="1"/>
</dbReference>
<evidence type="ECO:0000313" key="8">
    <source>
        <dbReference type="EMBL" id="CAH3148388.1"/>
    </source>
</evidence>
<gene>
    <name evidence="8" type="ORF">PLOB_00046587</name>
</gene>
<reference evidence="8 9" key="1">
    <citation type="submission" date="2022-05" db="EMBL/GenBank/DDBJ databases">
        <authorList>
            <consortium name="Genoscope - CEA"/>
            <person name="William W."/>
        </authorList>
    </citation>
    <scope>NUCLEOTIDE SEQUENCE [LARGE SCALE GENOMIC DNA]</scope>
</reference>
<evidence type="ECO:0000256" key="2">
    <source>
        <dbReference type="ARBA" id="ARBA00008789"/>
    </source>
</evidence>